<accession>A0ABQ9XGN6</accession>
<evidence type="ECO:0000256" key="1">
    <source>
        <dbReference type="SAM" id="MobiDB-lite"/>
    </source>
</evidence>
<dbReference type="Proteomes" id="UP001281761">
    <property type="component" value="Unassembled WGS sequence"/>
</dbReference>
<gene>
    <name evidence="2" type="ORF">BLNAU_14477</name>
</gene>
<comment type="caution">
    <text evidence="2">The sequence shown here is derived from an EMBL/GenBank/DDBJ whole genome shotgun (WGS) entry which is preliminary data.</text>
</comment>
<evidence type="ECO:0000313" key="3">
    <source>
        <dbReference type="Proteomes" id="UP001281761"/>
    </source>
</evidence>
<proteinExistence type="predicted"/>
<feature type="compositionally biased region" description="Basic residues" evidence="1">
    <location>
        <begin position="1"/>
        <end position="13"/>
    </location>
</feature>
<reference evidence="2 3" key="1">
    <citation type="journal article" date="2022" name="bioRxiv">
        <title>Genomics of Preaxostyla Flagellates Illuminates Evolutionary Transitions and the Path Towards Mitochondrial Loss.</title>
        <authorList>
            <person name="Novak L.V.F."/>
            <person name="Treitli S.C."/>
            <person name="Pyrih J."/>
            <person name="Halakuc P."/>
            <person name="Pipaliya S.V."/>
            <person name="Vacek V."/>
            <person name="Brzon O."/>
            <person name="Soukal P."/>
            <person name="Eme L."/>
            <person name="Dacks J.B."/>
            <person name="Karnkowska A."/>
            <person name="Elias M."/>
            <person name="Hampl V."/>
        </authorList>
    </citation>
    <scope>NUCLEOTIDE SEQUENCE [LARGE SCALE GENOMIC DNA]</scope>
    <source>
        <strain evidence="2">NAU3</strain>
        <tissue evidence="2">Gut</tissue>
    </source>
</reference>
<sequence>MPPKHRLGRKRSKTQLNPRTQRVQSSTDNTSVVHSADPESVQINGESSLDLTSIPSLTDAFTISANDRQYIQLSKRILQYEMKRKRLNVRAMSEQAHLKDGEISLSASVTSDWRVISQDSITEKDIQLGCISLFDQVASNKSLSQSEMNHAIRFLKYAGMHIERRIYYLYKLLEAAFPDEEHRT</sequence>
<feature type="compositionally biased region" description="Polar residues" evidence="1">
    <location>
        <begin position="14"/>
        <end position="33"/>
    </location>
</feature>
<organism evidence="2 3">
    <name type="scientific">Blattamonas nauphoetae</name>
    <dbReference type="NCBI Taxonomy" id="2049346"/>
    <lineage>
        <taxon>Eukaryota</taxon>
        <taxon>Metamonada</taxon>
        <taxon>Preaxostyla</taxon>
        <taxon>Oxymonadida</taxon>
        <taxon>Blattamonas</taxon>
    </lineage>
</organism>
<name>A0ABQ9XGN6_9EUKA</name>
<evidence type="ECO:0000313" key="2">
    <source>
        <dbReference type="EMBL" id="KAK2950585.1"/>
    </source>
</evidence>
<feature type="region of interest" description="Disordered" evidence="1">
    <location>
        <begin position="1"/>
        <end position="37"/>
    </location>
</feature>
<dbReference type="EMBL" id="JARBJD010000133">
    <property type="protein sequence ID" value="KAK2950585.1"/>
    <property type="molecule type" value="Genomic_DNA"/>
</dbReference>
<keyword evidence="3" id="KW-1185">Reference proteome</keyword>
<protein>
    <submittedName>
        <fullName evidence="2">Uncharacterized protein</fullName>
    </submittedName>
</protein>